<dbReference type="PANTHER" id="PTHR19372">
    <property type="entry name" value="SULFITE REDUCTASE"/>
    <property type="match status" value="1"/>
</dbReference>
<dbReference type="RefSeq" id="WP_227260275.1">
    <property type="nucleotide sequence ID" value="NZ_BAAADU010000002.1"/>
</dbReference>
<gene>
    <name evidence="4" type="ORF">GCM10009019_18450</name>
</gene>
<dbReference type="GeneID" id="68573476"/>
<dbReference type="SUPFAM" id="SSF81296">
    <property type="entry name" value="E set domains"/>
    <property type="match status" value="1"/>
</dbReference>
<dbReference type="AlphaFoldDB" id="A0AAV3T3B9"/>
<dbReference type="GO" id="GO:0020037">
    <property type="term" value="F:heme binding"/>
    <property type="evidence" value="ECO:0007669"/>
    <property type="project" value="TreeGrafter"/>
</dbReference>
<feature type="domain" description="Oxidoreductase molybdopterin-binding" evidence="2">
    <location>
        <begin position="231"/>
        <end position="375"/>
    </location>
</feature>
<reference evidence="4 5" key="1">
    <citation type="journal article" date="2019" name="Int. J. Syst. Evol. Microbiol.">
        <title>The Global Catalogue of Microorganisms (GCM) 10K type strain sequencing project: providing services to taxonomists for standard genome sequencing and annotation.</title>
        <authorList>
            <consortium name="The Broad Institute Genomics Platform"/>
            <consortium name="The Broad Institute Genome Sequencing Center for Infectious Disease"/>
            <person name="Wu L."/>
            <person name="Ma J."/>
        </authorList>
    </citation>
    <scope>NUCLEOTIDE SEQUENCE [LARGE SCALE GENOMIC DNA]</scope>
    <source>
        <strain evidence="4 5">JCM 16327</strain>
    </source>
</reference>
<dbReference type="InterPro" id="IPR036374">
    <property type="entry name" value="OxRdtase_Mopterin-bd_sf"/>
</dbReference>
<keyword evidence="1" id="KW-0812">Transmembrane</keyword>
<dbReference type="Pfam" id="PF00174">
    <property type="entry name" value="Oxidored_molyb"/>
    <property type="match status" value="1"/>
</dbReference>
<dbReference type="Proteomes" id="UP001500194">
    <property type="component" value="Unassembled WGS sequence"/>
</dbReference>
<evidence type="ECO:0000313" key="5">
    <source>
        <dbReference type="Proteomes" id="UP001500194"/>
    </source>
</evidence>
<protein>
    <recommendedName>
        <fullName evidence="6">Sulfite oxidase</fullName>
    </recommendedName>
</protein>
<dbReference type="Gene3D" id="3.90.420.10">
    <property type="entry name" value="Oxidoreductase, molybdopterin-binding domain"/>
    <property type="match status" value="1"/>
</dbReference>
<dbReference type="GO" id="GO:0030151">
    <property type="term" value="F:molybdenum ion binding"/>
    <property type="evidence" value="ECO:0007669"/>
    <property type="project" value="InterPro"/>
</dbReference>
<keyword evidence="5" id="KW-1185">Reference proteome</keyword>
<feature type="domain" description="Moybdenum cofactor oxidoreductase dimerisation" evidence="3">
    <location>
        <begin position="397"/>
        <end position="489"/>
    </location>
</feature>
<feature type="transmembrane region" description="Helical" evidence="1">
    <location>
        <begin position="44"/>
        <end position="62"/>
    </location>
</feature>
<proteinExistence type="predicted"/>
<dbReference type="SUPFAM" id="SSF56524">
    <property type="entry name" value="Oxidoreductase molybdopterin-binding domain"/>
    <property type="match status" value="1"/>
</dbReference>
<evidence type="ECO:0008006" key="6">
    <source>
        <dbReference type="Google" id="ProtNLM"/>
    </source>
</evidence>
<sequence>MGVVARAARACRARATSLGLAGLAGVAALASSYAVAGRTPRFVAAPVASAFVDAAPAALVRVGIESLGSAAQSLVLLSALAAAVALYAVPVLCALLAADHARLPAEPLVAAGALAVGWGLVGAPGSAVAAAAGATLIVAASRLRAPKPGGVDTDRRSVLAGALSAAGLSFGGWLVGSADSGTGGPGERAASTGTEGRLLDRALAASFDVDGLEPLVSTEFYEVDINAVNPTPNREGWTLDVTGAVESERTHDLAGVRSFPTEHRFVTLRCVSDPLNGTKLDTALWTGVPVRELLDDAGVTEDACCVVLRAKDGFYMEVPLEAVEDGLLAVGMNGLPLPREHGAPARVLVPGHWGEVNVKWVTELEVTETPVEGYWEKRGWHGTGPVNTVAKLHAVTRDGGRIEVAGHAYAGTRGVERVEVSTDGGRTWADTDLTDPLPARVPADADDPALGGRAADAWRGWRFAYDAPGTEHEVVVRATDGTNAVQSREYHEPYPRGATGWVSRTID</sequence>
<evidence type="ECO:0000259" key="2">
    <source>
        <dbReference type="Pfam" id="PF00174"/>
    </source>
</evidence>
<evidence type="ECO:0000313" key="4">
    <source>
        <dbReference type="EMBL" id="GAA0655061.1"/>
    </source>
</evidence>
<accession>A0AAV3T3B9</accession>
<keyword evidence="1" id="KW-0472">Membrane</keyword>
<dbReference type="GO" id="GO:0043546">
    <property type="term" value="F:molybdopterin cofactor binding"/>
    <property type="evidence" value="ECO:0007669"/>
    <property type="project" value="TreeGrafter"/>
</dbReference>
<organism evidence="4 5">
    <name type="scientific">Salarchaeum japonicum</name>
    <dbReference type="NCBI Taxonomy" id="555573"/>
    <lineage>
        <taxon>Archaea</taxon>
        <taxon>Methanobacteriati</taxon>
        <taxon>Methanobacteriota</taxon>
        <taxon>Stenosarchaea group</taxon>
        <taxon>Halobacteria</taxon>
        <taxon>Halobacteriales</taxon>
        <taxon>Halobacteriaceae</taxon>
    </lineage>
</organism>
<name>A0AAV3T3B9_9EURY</name>
<keyword evidence="1" id="KW-1133">Transmembrane helix</keyword>
<evidence type="ECO:0000259" key="3">
    <source>
        <dbReference type="Pfam" id="PF03404"/>
    </source>
</evidence>
<dbReference type="EMBL" id="BAAADU010000002">
    <property type="protein sequence ID" value="GAA0655061.1"/>
    <property type="molecule type" value="Genomic_DNA"/>
</dbReference>
<dbReference type="GO" id="GO:0006790">
    <property type="term" value="P:sulfur compound metabolic process"/>
    <property type="evidence" value="ECO:0007669"/>
    <property type="project" value="TreeGrafter"/>
</dbReference>
<feature type="transmembrane region" description="Helical" evidence="1">
    <location>
        <begin position="110"/>
        <end position="138"/>
    </location>
</feature>
<dbReference type="Pfam" id="PF03404">
    <property type="entry name" value="Mo-co_dimer"/>
    <property type="match status" value="1"/>
</dbReference>
<dbReference type="GO" id="GO:0008482">
    <property type="term" value="F:sulfite oxidase activity"/>
    <property type="evidence" value="ECO:0007669"/>
    <property type="project" value="TreeGrafter"/>
</dbReference>
<feature type="transmembrane region" description="Helical" evidence="1">
    <location>
        <begin position="74"/>
        <end position="98"/>
    </location>
</feature>
<comment type="caution">
    <text evidence="4">The sequence shown here is derived from an EMBL/GenBank/DDBJ whole genome shotgun (WGS) entry which is preliminary data.</text>
</comment>
<dbReference type="PANTHER" id="PTHR19372:SF7">
    <property type="entry name" value="SULFITE OXIDASE, MITOCHONDRIAL"/>
    <property type="match status" value="1"/>
</dbReference>
<dbReference type="InterPro" id="IPR000572">
    <property type="entry name" value="OxRdtase_Mopterin-bd_dom"/>
</dbReference>
<dbReference type="InterPro" id="IPR005066">
    <property type="entry name" value="MoCF_OxRdtse_dimer"/>
</dbReference>
<dbReference type="Gene3D" id="2.60.40.650">
    <property type="match status" value="1"/>
</dbReference>
<evidence type="ECO:0000256" key="1">
    <source>
        <dbReference type="SAM" id="Phobius"/>
    </source>
</evidence>
<dbReference type="InterPro" id="IPR014756">
    <property type="entry name" value="Ig_E-set"/>
</dbReference>